<gene>
    <name evidence="1" type="ORF">PAHAL_4G114500</name>
</gene>
<dbReference type="Proteomes" id="UP000243499">
    <property type="component" value="Chromosome 4"/>
</dbReference>
<reference evidence="1" key="1">
    <citation type="submission" date="2018-04" db="EMBL/GenBank/DDBJ databases">
        <title>WGS assembly of Panicum hallii.</title>
        <authorList>
            <person name="Lovell J."/>
            <person name="Jenkins J."/>
            <person name="Lowry D."/>
            <person name="Mamidi S."/>
            <person name="Sreedasyam A."/>
            <person name="Weng X."/>
            <person name="Barry K."/>
            <person name="Bonette J."/>
            <person name="Campitelli B."/>
            <person name="Daum C."/>
            <person name="Gordon S."/>
            <person name="Gould B."/>
            <person name="Lipzen A."/>
            <person name="Macqueen A."/>
            <person name="Palacio-Mejia J."/>
            <person name="Plott C."/>
            <person name="Shakirov E."/>
            <person name="Shu S."/>
            <person name="Yoshinaga Y."/>
            <person name="Zane M."/>
            <person name="Rokhsar D."/>
            <person name="Grimwood J."/>
            <person name="Schmutz J."/>
            <person name="Juenger T."/>
        </authorList>
    </citation>
    <scope>NUCLEOTIDE SEQUENCE [LARGE SCALE GENOMIC DNA]</scope>
    <source>
        <strain evidence="1">FIL2</strain>
    </source>
</reference>
<dbReference type="EMBL" id="CM008049">
    <property type="protein sequence ID" value="PVH47679.1"/>
    <property type="molecule type" value="Genomic_DNA"/>
</dbReference>
<organism evidence="1">
    <name type="scientific">Panicum hallii</name>
    <dbReference type="NCBI Taxonomy" id="206008"/>
    <lineage>
        <taxon>Eukaryota</taxon>
        <taxon>Viridiplantae</taxon>
        <taxon>Streptophyta</taxon>
        <taxon>Embryophyta</taxon>
        <taxon>Tracheophyta</taxon>
        <taxon>Spermatophyta</taxon>
        <taxon>Magnoliopsida</taxon>
        <taxon>Liliopsida</taxon>
        <taxon>Poales</taxon>
        <taxon>Poaceae</taxon>
        <taxon>PACMAD clade</taxon>
        <taxon>Panicoideae</taxon>
        <taxon>Panicodae</taxon>
        <taxon>Paniceae</taxon>
        <taxon>Panicinae</taxon>
        <taxon>Panicum</taxon>
        <taxon>Panicum sect. Panicum</taxon>
    </lineage>
</organism>
<dbReference type="Gramene" id="PVH47679">
    <property type="protein sequence ID" value="PVH47679"/>
    <property type="gene ID" value="PAHAL_4G114500"/>
</dbReference>
<accession>A0A2T8JCM8</accession>
<name>A0A2T8JCM8_9POAL</name>
<evidence type="ECO:0000313" key="1">
    <source>
        <dbReference type="EMBL" id="PVH47679.1"/>
    </source>
</evidence>
<protein>
    <submittedName>
        <fullName evidence="1">Uncharacterized protein</fullName>
    </submittedName>
</protein>
<dbReference type="AlphaFoldDB" id="A0A2T8JCM8"/>
<sequence>MRYDGYWSVVGAAEDENNSLGLGTCNGDWRITMCCEPPANANRMWPSVVGRFAFGGCRESISWAMKAVVADRYLSWDSLLLVEKK</sequence>
<proteinExistence type="predicted"/>